<evidence type="ECO:0000313" key="1">
    <source>
        <dbReference type="EMBL" id="KAJ0076298.1"/>
    </source>
</evidence>
<accession>A0ACC0ZVR0</accession>
<reference evidence="2" key="1">
    <citation type="journal article" date="2023" name="G3 (Bethesda)">
        <title>Genome assembly and association tests identify interacting loci associated with vigor, precocity, and sex in interspecific pistachio rootstocks.</title>
        <authorList>
            <person name="Palmer W."/>
            <person name="Jacygrad E."/>
            <person name="Sagayaradj S."/>
            <person name="Cavanaugh K."/>
            <person name="Han R."/>
            <person name="Bertier L."/>
            <person name="Beede B."/>
            <person name="Kafkas S."/>
            <person name="Golino D."/>
            <person name="Preece J."/>
            <person name="Michelmore R."/>
        </authorList>
    </citation>
    <scope>NUCLEOTIDE SEQUENCE [LARGE SCALE GENOMIC DNA]</scope>
</reference>
<name>A0ACC0ZVR0_9ROSI</name>
<dbReference type="Proteomes" id="UP001164250">
    <property type="component" value="Chromosome 15"/>
</dbReference>
<protein>
    <submittedName>
        <fullName evidence="1">Uncharacterized protein</fullName>
    </submittedName>
</protein>
<organism evidence="1 2">
    <name type="scientific">Pistacia atlantica</name>
    <dbReference type="NCBI Taxonomy" id="434234"/>
    <lineage>
        <taxon>Eukaryota</taxon>
        <taxon>Viridiplantae</taxon>
        <taxon>Streptophyta</taxon>
        <taxon>Embryophyta</taxon>
        <taxon>Tracheophyta</taxon>
        <taxon>Spermatophyta</taxon>
        <taxon>Magnoliopsida</taxon>
        <taxon>eudicotyledons</taxon>
        <taxon>Gunneridae</taxon>
        <taxon>Pentapetalae</taxon>
        <taxon>rosids</taxon>
        <taxon>malvids</taxon>
        <taxon>Sapindales</taxon>
        <taxon>Anacardiaceae</taxon>
        <taxon>Pistacia</taxon>
    </lineage>
</organism>
<gene>
    <name evidence="1" type="ORF">Patl1_34595</name>
</gene>
<sequence>MAVLFFSLNIMWLDNISFPFGGEQMNCLVMWDGRSREKESHSLLQAVSDPAIAHPLLCQVYTTGKAATSNANPGVGDYEVAFQTMLADTQSSARTMRPKLVGEIGLQHQRTNNSGHALERSFTFILHLFRGVWNGGARCSRIFQIMGVYGSTPMEPLHPSFAANFKCNNEKFP</sequence>
<dbReference type="EMBL" id="CM047910">
    <property type="protein sequence ID" value="KAJ0076298.1"/>
    <property type="molecule type" value="Genomic_DNA"/>
</dbReference>
<proteinExistence type="predicted"/>
<evidence type="ECO:0000313" key="2">
    <source>
        <dbReference type="Proteomes" id="UP001164250"/>
    </source>
</evidence>
<comment type="caution">
    <text evidence="1">The sequence shown here is derived from an EMBL/GenBank/DDBJ whole genome shotgun (WGS) entry which is preliminary data.</text>
</comment>
<keyword evidence="2" id="KW-1185">Reference proteome</keyword>